<proteinExistence type="predicted"/>
<dbReference type="GO" id="GO:0016020">
    <property type="term" value="C:membrane"/>
    <property type="evidence" value="ECO:0007669"/>
    <property type="project" value="InterPro"/>
</dbReference>
<organism evidence="10 11">
    <name type="scientific">Portunus trituberculatus</name>
    <name type="common">Swimming crab</name>
    <name type="synonym">Neptunus trituberculatus</name>
    <dbReference type="NCBI Taxonomy" id="210409"/>
    <lineage>
        <taxon>Eukaryota</taxon>
        <taxon>Metazoa</taxon>
        <taxon>Ecdysozoa</taxon>
        <taxon>Arthropoda</taxon>
        <taxon>Crustacea</taxon>
        <taxon>Multicrustacea</taxon>
        <taxon>Malacostraca</taxon>
        <taxon>Eumalacostraca</taxon>
        <taxon>Eucarida</taxon>
        <taxon>Decapoda</taxon>
        <taxon>Pleocyemata</taxon>
        <taxon>Brachyura</taxon>
        <taxon>Eubrachyura</taxon>
        <taxon>Portunoidea</taxon>
        <taxon>Portunidae</taxon>
        <taxon>Portuninae</taxon>
        <taxon>Portunus</taxon>
    </lineage>
</organism>
<evidence type="ECO:0000313" key="10">
    <source>
        <dbReference type="EMBL" id="MPC79304.1"/>
    </source>
</evidence>
<keyword evidence="5" id="KW-0547">Nucleotide-binding</keyword>
<dbReference type="Proteomes" id="UP000324222">
    <property type="component" value="Unassembled WGS sequence"/>
</dbReference>
<evidence type="ECO:0000313" key="11">
    <source>
        <dbReference type="Proteomes" id="UP000324222"/>
    </source>
</evidence>
<evidence type="ECO:0000256" key="5">
    <source>
        <dbReference type="ARBA" id="ARBA00022741"/>
    </source>
</evidence>
<dbReference type="InterPro" id="IPR011527">
    <property type="entry name" value="ABC1_TM_dom"/>
</dbReference>
<evidence type="ECO:0000259" key="9">
    <source>
        <dbReference type="PROSITE" id="PS50929"/>
    </source>
</evidence>
<dbReference type="EMBL" id="VSRR010050777">
    <property type="protein sequence ID" value="MPC79304.1"/>
    <property type="molecule type" value="Genomic_DNA"/>
</dbReference>
<sequence>MSYGTLNAGARLHYQILHSVMHLPMHFFDTNPVGRMINRFGKDMDTLDTILPMTLRSWAVCFFTSLKKVSKKCENGERTITVHEIHGKHVDTSSAEAELICRAADLWQYP</sequence>
<dbReference type="PANTHER" id="PTHR24223:SF443">
    <property type="entry name" value="MULTIDRUG-RESISTANCE LIKE PROTEIN 1, ISOFORM I"/>
    <property type="match status" value="1"/>
</dbReference>
<evidence type="ECO:0000256" key="4">
    <source>
        <dbReference type="ARBA" id="ARBA00022737"/>
    </source>
</evidence>
<evidence type="ECO:0000256" key="6">
    <source>
        <dbReference type="ARBA" id="ARBA00022840"/>
    </source>
</evidence>
<evidence type="ECO:0000256" key="8">
    <source>
        <dbReference type="ARBA" id="ARBA00023136"/>
    </source>
</evidence>
<dbReference type="InterPro" id="IPR050173">
    <property type="entry name" value="ABC_transporter_C-like"/>
</dbReference>
<dbReference type="InterPro" id="IPR036640">
    <property type="entry name" value="ABC1_TM_sf"/>
</dbReference>
<comment type="caution">
    <text evidence="10">The sequence shown here is derived from an EMBL/GenBank/DDBJ whole genome shotgun (WGS) entry which is preliminary data.</text>
</comment>
<dbReference type="PROSITE" id="PS50929">
    <property type="entry name" value="ABC_TM1F"/>
    <property type="match status" value="1"/>
</dbReference>
<protein>
    <submittedName>
        <fullName evidence="10">Canalicular multispecific organic anion transporter 1</fullName>
    </submittedName>
</protein>
<name>A0A5B7IEX0_PORTR</name>
<comment type="subcellular location">
    <subcellularLocation>
        <location evidence="1">Endomembrane system</location>
        <topology evidence="1">Multi-pass membrane protein</topology>
    </subcellularLocation>
</comment>
<keyword evidence="3" id="KW-0812">Transmembrane</keyword>
<gene>
    <name evidence="10" type="primary">Abcc2</name>
    <name evidence="10" type="ORF">E2C01_073825</name>
</gene>
<evidence type="ECO:0000256" key="1">
    <source>
        <dbReference type="ARBA" id="ARBA00004127"/>
    </source>
</evidence>
<dbReference type="Gene3D" id="1.20.1560.10">
    <property type="entry name" value="ABC transporter type 1, transmembrane domain"/>
    <property type="match status" value="1"/>
</dbReference>
<dbReference type="Pfam" id="PF00664">
    <property type="entry name" value="ABC_membrane"/>
    <property type="match status" value="1"/>
</dbReference>
<keyword evidence="11" id="KW-1185">Reference proteome</keyword>
<keyword evidence="6" id="KW-0067">ATP-binding</keyword>
<dbReference type="GO" id="GO:0140359">
    <property type="term" value="F:ABC-type transporter activity"/>
    <property type="evidence" value="ECO:0007669"/>
    <property type="project" value="InterPro"/>
</dbReference>
<dbReference type="AlphaFoldDB" id="A0A5B7IEX0"/>
<feature type="domain" description="ABC transmembrane type-1" evidence="9">
    <location>
        <begin position="1"/>
        <end position="66"/>
    </location>
</feature>
<dbReference type="PANTHER" id="PTHR24223">
    <property type="entry name" value="ATP-BINDING CASSETTE SUB-FAMILY C"/>
    <property type="match status" value="1"/>
</dbReference>
<evidence type="ECO:0000256" key="2">
    <source>
        <dbReference type="ARBA" id="ARBA00022448"/>
    </source>
</evidence>
<dbReference type="GO" id="GO:0005524">
    <property type="term" value="F:ATP binding"/>
    <property type="evidence" value="ECO:0007669"/>
    <property type="project" value="UniProtKB-KW"/>
</dbReference>
<reference evidence="10 11" key="1">
    <citation type="submission" date="2019-05" db="EMBL/GenBank/DDBJ databases">
        <title>Another draft genome of Portunus trituberculatus and its Hox gene families provides insights of decapod evolution.</title>
        <authorList>
            <person name="Jeong J.-H."/>
            <person name="Song I."/>
            <person name="Kim S."/>
            <person name="Choi T."/>
            <person name="Kim D."/>
            <person name="Ryu S."/>
            <person name="Kim W."/>
        </authorList>
    </citation>
    <scope>NUCLEOTIDE SEQUENCE [LARGE SCALE GENOMIC DNA]</scope>
    <source>
        <tissue evidence="10">Muscle</tissue>
    </source>
</reference>
<dbReference type="SUPFAM" id="SSF90123">
    <property type="entry name" value="ABC transporter transmembrane region"/>
    <property type="match status" value="1"/>
</dbReference>
<accession>A0A5B7IEX0</accession>
<dbReference type="GO" id="GO:0012505">
    <property type="term" value="C:endomembrane system"/>
    <property type="evidence" value="ECO:0007669"/>
    <property type="project" value="UniProtKB-SubCell"/>
</dbReference>
<dbReference type="OrthoDB" id="6500128at2759"/>
<keyword evidence="2" id="KW-0813">Transport</keyword>
<keyword evidence="7" id="KW-1133">Transmembrane helix</keyword>
<evidence type="ECO:0000256" key="7">
    <source>
        <dbReference type="ARBA" id="ARBA00022989"/>
    </source>
</evidence>
<keyword evidence="8" id="KW-0472">Membrane</keyword>
<keyword evidence="4" id="KW-0677">Repeat</keyword>
<evidence type="ECO:0000256" key="3">
    <source>
        <dbReference type="ARBA" id="ARBA00022692"/>
    </source>
</evidence>